<dbReference type="GO" id="GO:0006265">
    <property type="term" value="P:DNA topological change"/>
    <property type="evidence" value="ECO:0007669"/>
    <property type="project" value="UniProtKB-UniRule"/>
</dbReference>
<name>A0A0F0LG20_9MICO</name>
<dbReference type="SUPFAM" id="SSF56719">
    <property type="entry name" value="Type II DNA topoisomerase"/>
    <property type="match status" value="1"/>
</dbReference>
<dbReference type="PANTHER" id="PTHR43493:SF5">
    <property type="entry name" value="DNA GYRASE SUBUNIT A, CHLOROPLASTIC_MITOCHONDRIAL"/>
    <property type="match status" value="1"/>
</dbReference>
<dbReference type="PATRIC" id="fig|582680.6.peg.2988"/>
<dbReference type="PANTHER" id="PTHR43493">
    <property type="entry name" value="DNA GYRASE/TOPOISOMERASE SUBUNIT A"/>
    <property type="match status" value="1"/>
</dbReference>
<dbReference type="GO" id="GO:0009330">
    <property type="term" value="C:DNA topoisomerase type II (double strand cut, ATP-hydrolyzing) complex"/>
    <property type="evidence" value="ECO:0007669"/>
    <property type="project" value="TreeGrafter"/>
</dbReference>
<dbReference type="AlphaFoldDB" id="A0A0F0LG20"/>
<keyword evidence="4 7" id="KW-0799">Topoisomerase</keyword>
<dbReference type="InterPro" id="IPR013757">
    <property type="entry name" value="Topo_IIA_A_a_sf"/>
</dbReference>
<dbReference type="Pfam" id="PF00521">
    <property type="entry name" value="DNA_topoisoIV"/>
    <property type="match status" value="1"/>
</dbReference>
<evidence type="ECO:0000256" key="1">
    <source>
        <dbReference type="ARBA" id="ARBA00000185"/>
    </source>
</evidence>
<evidence type="ECO:0000313" key="11">
    <source>
        <dbReference type="Proteomes" id="UP000033740"/>
    </source>
</evidence>
<comment type="similarity">
    <text evidence="2">Belongs to the type II topoisomerase GyrA/ParC subunit family.</text>
</comment>
<dbReference type="Proteomes" id="UP000033740">
    <property type="component" value="Unassembled WGS sequence"/>
</dbReference>
<dbReference type="GO" id="GO:0005737">
    <property type="term" value="C:cytoplasm"/>
    <property type="evidence" value="ECO:0007669"/>
    <property type="project" value="TreeGrafter"/>
</dbReference>
<evidence type="ECO:0000256" key="5">
    <source>
        <dbReference type="ARBA" id="ARBA00023125"/>
    </source>
</evidence>
<dbReference type="STRING" id="582680.RS86_02909"/>
<dbReference type="InterPro" id="IPR035516">
    <property type="entry name" value="Gyrase/topoIV_suA_C"/>
</dbReference>
<dbReference type="Gene3D" id="3.90.199.10">
    <property type="entry name" value="Topoisomerase II, domain 5"/>
    <property type="match status" value="1"/>
</dbReference>
<evidence type="ECO:0000259" key="9">
    <source>
        <dbReference type="PROSITE" id="PS52040"/>
    </source>
</evidence>
<dbReference type="SMART" id="SM00434">
    <property type="entry name" value="TOP4c"/>
    <property type="match status" value="1"/>
</dbReference>
<dbReference type="InterPro" id="IPR002205">
    <property type="entry name" value="Topo_IIA_dom_A"/>
</dbReference>
<evidence type="ECO:0000256" key="8">
    <source>
        <dbReference type="SAM" id="MobiDB-lite"/>
    </source>
</evidence>
<comment type="caution">
    <text evidence="10">The sequence shown here is derived from an EMBL/GenBank/DDBJ whole genome shotgun (WGS) entry which is preliminary data.</text>
</comment>
<evidence type="ECO:0000313" key="10">
    <source>
        <dbReference type="EMBL" id="KJL31634.1"/>
    </source>
</evidence>
<dbReference type="CDD" id="cd00187">
    <property type="entry name" value="TOP4c"/>
    <property type="match status" value="1"/>
</dbReference>
<dbReference type="NCBIfam" id="NF004044">
    <property type="entry name" value="PRK05561.1"/>
    <property type="match status" value="1"/>
</dbReference>
<evidence type="ECO:0000256" key="2">
    <source>
        <dbReference type="ARBA" id="ARBA00008263"/>
    </source>
</evidence>
<dbReference type="FunFam" id="1.10.268.10:FF:000001">
    <property type="entry name" value="DNA gyrase subunit A"/>
    <property type="match status" value="1"/>
</dbReference>
<proteinExistence type="inferred from homology"/>
<accession>A0A0F0LG20</accession>
<dbReference type="Gene3D" id="2.120.10.90">
    <property type="entry name" value="DNA gyrase/topoisomerase IV, subunit A, C-terminal"/>
    <property type="match status" value="1"/>
</dbReference>
<dbReference type="EC" id="5.6.2.2" evidence="3"/>
<evidence type="ECO:0000256" key="3">
    <source>
        <dbReference type="ARBA" id="ARBA00012895"/>
    </source>
</evidence>
<protein>
    <recommendedName>
        <fullName evidence="3">DNA topoisomerase (ATP-hydrolyzing)</fullName>
        <ecNumber evidence="3">5.6.2.2</ecNumber>
    </recommendedName>
</protein>
<gene>
    <name evidence="10" type="primary">gyrA_2</name>
    <name evidence="10" type="ORF">RS86_02909</name>
</gene>
<evidence type="ECO:0000256" key="7">
    <source>
        <dbReference type="PROSITE-ProRule" id="PRU01384"/>
    </source>
</evidence>
<sequence>MPRTTTPPEPIEERIQDIDLSSEMQGSFLEYAYSVIYSRALPDARDGLKPVQRRILFQMAEMGLRPDRGHVKSARVVGDVMGKLHPHGDSAIYDALVRLAQPFALRLPLVDGHGNFGSLDDGPAASRYTEARLAPSSLALTESLDEDVVDFVPNYDGQFQQPSVLPAAFPNLLVNGASGIAVGMATNMAPHNLIEVVAAAIHLLEHPEATTEELMEFVPGPDFPSGGIVMGLDGVRDAYANGRGAFKVRGKVSIEPLGPRRTGIVVTELPYMVGPERVIEKIRDAVQAKKLQGISDVNDLTDRNHGMRIQIGIKTGFDPNAVLEQLYRLTPIEDSFSINNVALVDGQPRTLGLKELLSVYVRHRLEVVTRRSQYRLARREERLHLVEGLLIAILDIDEVIQVIRSSDDSEQARTRLQSVFDLSERQAEYILELRLRRLTKFSRIELETERDALLAEIAALQELLGSEVLLRGQVATELDAAAEAYGTPRRTLLLNAAPPKARASKGPVDTQIADSPTTVVLSTTGRAVRVDLEPGQELSPATRRSKHDAILATLPTTTRTEIGAVTTAGRVLRFTAMDLPSVPPASVHLAAGVPLRDYIGLLDKSERILALLRFDDDTPIALGTRTGVVKRVVPSSLTIKPELEIIGMKPGDAVVGAGTATDDAELVFVTSDAQLLHFPASGVRPQGAPAGGMAGIKLGAKAEVIAFSVLAQDDDALVVTVSGAAGMIAGTDAGRAKSSRFAEFPGKGRATGGVRAHAFLKGEDRLTLAWVGVEPALAVGPDGSARELPEAGAKRDGSGQPIDGVIGSIGAALGG</sequence>
<feature type="region of interest" description="Disordered" evidence="8">
    <location>
        <begin position="781"/>
        <end position="802"/>
    </location>
</feature>
<keyword evidence="5 7" id="KW-0238">DNA-binding</keyword>
<evidence type="ECO:0000256" key="6">
    <source>
        <dbReference type="ARBA" id="ARBA00023235"/>
    </source>
</evidence>
<dbReference type="EMBL" id="JYIX01000038">
    <property type="protein sequence ID" value="KJL31634.1"/>
    <property type="molecule type" value="Genomic_DNA"/>
</dbReference>
<dbReference type="InterPro" id="IPR006691">
    <property type="entry name" value="GyrA/parC_rep"/>
</dbReference>
<dbReference type="GO" id="GO:0034335">
    <property type="term" value="F:DNA negative supercoiling activity"/>
    <property type="evidence" value="ECO:0007669"/>
    <property type="project" value="UniProtKB-ARBA"/>
</dbReference>
<dbReference type="GO" id="GO:0003677">
    <property type="term" value="F:DNA binding"/>
    <property type="evidence" value="ECO:0007669"/>
    <property type="project" value="UniProtKB-UniRule"/>
</dbReference>
<dbReference type="FunFam" id="3.30.1360.40:FF:000002">
    <property type="entry name" value="DNA gyrase subunit A"/>
    <property type="match status" value="1"/>
</dbReference>
<reference evidence="10 11" key="1">
    <citation type="submission" date="2015-02" db="EMBL/GenBank/DDBJ databases">
        <title>Draft genome sequences of ten Microbacterium spp. with emphasis on heavy metal contaminated environments.</title>
        <authorList>
            <person name="Corretto E."/>
        </authorList>
    </citation>
    <scope>NUCLEOTIDE SEQUENCE [LARGE SCALE GENOMIC DNA]</scope>
    <source>
        <strain evidence="10 11">ARN176</strain>
    </source>
</reference>
<dbReference type="InterPro" id="IPR013758">
    <property type="entry name" value="Topo_IIA_A/C_ab"/>
</dbReference>
<evidence type="ECO:0000256" key="4">
    <source>
        <dbReference type="ARBA" id="ARBA00023029"/>
    </source>
</evidence>
<dbReference type="Gene3D" id="1.10.268.10">
    <property type="entry name" value="Topoisomerase, domain 3"/>
    <property type="match status" value="1"/>
</dbReference>
<feature type="active site" description="O-(5'-phospho-DNA)-tyrosine intermediate" evidence="7">
    <location>
        <position position="128"/>
    </location>
</feature>
<dbReference type="SUPFAM" id="SSF101904">
    <property type="entry name" value="GyrA/ParC C-terminal domain-like"/>
    <property type="match status" value="1"/>
</dbReference>
<dbReference type="PROSITE" id="PS52040">
    <property type="entry name" value="TOPO_IIA"/>
    <property type="match status" value="1"/>
</dbReference>
<dbReference type="Gene3D" id="3.30.1360.40">
    <property type="match status" value="1"/>
</dbReference>
<dbReference type="InterPro" id="IPR050220">
    <property type="entry name" value="Type_II_DNA_Topoisomerases"/>
</dbReference>
<comment type="catalytic activity">
    <reaction evidence="1 7">
        <text>ATP-dependent breakage, passage and rejoining of double-stranded DNA.</text>
        <dbReference type="EC" id="5.6.2.2"/>
    </reaction>
</comment>
<dbReference type="Pfam" id="PF03989">
    <property type="entry name" value="DNA_gyraseA_C"/>
    <property type="match status" value="2"/>
</dbReference>
<feature type="compositionally biased region" description="Basic and acidic residues" evidence="8">
    <location>
        <begin position="784"/>
        <end position="797"/>
    </location>
</feature>
<dbReference type="InterPro" id="IPR013760">
    <property type="entry name" value="Topo_IIA-like_dom_sf"/>
</dbReference>
<dbReference type="GO" id="GO:0005524">
    <property type="term" value="F:ATP binding"/>
    <property type="evidence" value="ECO:0007669"/>
    <property type="project" value="InterPro"/>
</dbReference>
<keyword evidence="11" id="KW-1185">Reference proteome</keyword>
<organism evidence="10 11">
    <name type="scientific">Microbacterium azadirachtae</name>
    <dbReference type="NCBI Taxonomy" id="582680"/>
    <lineage>
        <taxon>Bacteria</taxon>
        <taxon>Bacillati</taxon>
        <taxon>Actinomycetota</taxon>
        <taxon>Actinomycetes</taxon>
        <taxon>Micrococcales</taxon>
        <taxon>Microbacteriaceae</taxon>
        <taxon>Microbacterium</taxon>
    </lineage>
</organism>
<feature type="domain" description="Topo IIA-type catalytic" evidence="9">
    <location>
        <begin position="41"/>
        <end position="510"/>
    </location>
</feature>
<keyword evidence="6 7" id="KW-0413">Isomerase</keyword>
<dbReference type="RefSeq" id="WP_045272996.1">
    <property type="nucleotide sequence ID" value="NZ_JYIX01000038.1"/>
</dbReference>